<dbReference type="EMBL" id="JASCZI010121664">
    <property type="protein sequence ID" value="MED6162572.1"/>
    <property type="molecule type" value="Genomic_DNA"/>
</dbReference>
<comment type="caution">
    <text evidence="1">The sequence shown here is derived from an EMBL/GenBank/DDBJ whole genome shotgun (WGS) entry which is preliminary data.</text>
</comment>
<protein>
    <submittedName>
        <fullName evidence="1">Uncharacterized protein</fullName>
    </submittedName>
</protein>
<accession>A0ABU6UMP5</accession>
<evidence type="ECO:0000313" key="1">
    <source>
        <dbReference type="EMBL" id="MED6162572.1"/>
    </source>
</evidence>
<name>A0ABU6UMP5_9FABA</name>
<organism evidence="1 2">
    <name type="scientific">Stylosanthes scabra</name>
    <dbReference type="NCBI Taxonomy" id="79078"/>
    <lineage>
        <taxon>Eukaryota</taxon>
        <taxon>Viridiplantae</taxon>
        <taxon>Streptophyta</taxon>
        <taxon>Embryophyta</taxon>
        <taxon>Tracheophyta</taxon>
        <taxon>Spermatophyta</taxon>
        <taxon>Magnoliopsida</taxon>
        <taxon>eudicotyledons</taxon>
        <taxon>Gunneridae</taxon>
        <taxon>Pentapetalae</taxon>
        <taxon>rosids</taxon>
        <taxon>fabids</taxon>
        <taxon>Fabales</taxon>
        <taxon>Fabaceae</taxon>
        <taxon>Papilionoideae</taxon>
        <taxon>50 kb inversion clade</taxon>
        <taxon>dalbergioids sensu lato</taxon>
        <taxon>Dalbergieae</taxon>
        <taxon>Pterocarpus clade</taxon>
        <taxon>Stylosanthes</taxon>
    </lineage>
</organism>
<keyword evidence="2" id="KW-1185">Reference proteome</keyword>
<dbReference type="Proteomes" id="UP001341840">
    <property type="component" value="Unassembled WGS sequence"/>
</dbReference>
<gene>
    <name evidence="1" type="ORF">PIB30_071760</name>
</gene>
<proteinExistence type="predicted"/>
<sequence>MSASLSLRMSRSYVVNPAFIQICVAFTNLLRLHLATSTSAEGFLEHPSGSTCCEFFF</sequence>
<reference evidence="1 2" key="1">
    <citation type="journal article" date="2023" name="Plants (Basel)">
        <title>Bridging the Gap: Combining Genomics and Transcriptomics Approaches to Understand Stylosanthes scabra, an Orphan Legume from the Brazilian Caatinga.</title>
        <authorList>
            <person name="Ferreira-Neto J.R.C."/>
            <person name="da Silva M.D."/>
            <person name="Binneck E."/>
            <person name="de Melo N.F."/>
            <person name="da Silva R.H."/>
            <person name="de Melo A.L.T.M."/>
            <person name="Pandolfi V."/>
            <person name="Bustamante F.O."/>
            <person name="Brasileiro-Vidal A.C."/>
            <person name="Benko-Iseppon A.M."/>
        </authorList>
    </citation>
    <scope>NUCLEOTIDE SEQUENCE [LARGE SCALE GENOMIC DNA]</scope>
    <source>
        <tissue evidence="1">Leaves</tissue>
    </source>
</reference>
<evidence type="ECO:0000313" key="2">
    <source>
        <dbReference type="Proteomes" id="UP001341840"/>
    </source>
</evidence>